<keyword evidence="2 7" id="KW-0812">Transmembrane</keyword>
<feature type="region of interest" description="Disordered" evidence="8">
    <location>
        <begin position="505"/>
        <end position="558"/>
    </location>
</feature>
<evidence type="ECO:0000256" key="5">
    <source>
        <dbReference type="ARBA" id="ARBA00023136"/>
    </source>
</evidence>
<dbReference type="InterPro" id="IPR045095">
    <property type="entry name" value="ACDP"/>
</dbReference>
<evidence type="ECO:0000256" key="2">
    <source>
        <dbReference type="ARBA" id="ARBA00022692"/>
    </source>
</evidence>
<dbReference type="Proteomes" id="UP001642406">
    <property type="component" value="Unassembled WGS sequence"/>
</dbReference>
<feature type="compositionally biased region" description="Low complexity" evidence="8">
    <location>
        <begin position="650"/>
        <end position="669"/>
    </location>
</feature>
<protein>
    <submittedName>
        <fullName evidence="12">Cell agglutination protein Mam3</fullName>
    </submittedName>
</protein>
<feature type="transmembrane region" description="Helical" evidence="9">
    <location>
        <begin position="170"/>
        <end position="189"/>
    </location>
</feature>
<keyword evidence="13" id="KW-1185">Reference proteome</keyword>
<dbReference type="Pfam" id="PF01595">
    <property type="entry name" value="CNNM"/>
    <property type="match status" value="1"/>
</dbReference>
<dbReference type="PROSITE" id="PS51846">
    <property type="entry name" value="CNNM"/>
    <property type="match status" value="1"/>
</dbReference>
<evidence type="ECO:0000256" key="1">
    <source>
        <dbReference type="ARBA" id="ARBA00004141"/>
    </source>
</evidence>
<feature type="region of interest" description="Disordered" evidence="8">
    <location>
        <begin position="567"/>
        <end position="586"/>
    </location>
</feature>
<dbReference type="InterPro" id="IPR046342">
    <property type="entry name" value="CBS_dom_sf"/>
</dbReference>
<feature type="compositionally biased region" description="Polar residues" evidence="8">
    <location>
        <begin position="509"/>
        <end position="524"/>
    </location>
</feature>
<evidence type="ECO:0000259" key="11">
    <source>
        <dbReference type="PROSITE" id="PS51846"/>
    </source>
</evidence>
<feature type="compositionally biased region" description="Basic residues" evidence="8">
    <location>
        <begin position="815"/>
        <end position="828"/>
    </location>
</feature>
<dbReference type="InterPro" id="IPR000644">
    <property type="entry name" value="CBS_dom"/>
</dbReference>
<keyword evidence="5 7" id="KW-0472">Membrane</keyword>
<feature type="compositionally biased region" description="Low complexity" evidence="8">
    <location>
        <begin position="567"/>
        <end position="583"/>
    </location>
</feature>
<evidence type="ECO:0000256" key="4">
    <source>
        <dbReference type="ARBA" id="ARBA00022989"/>
    </source>
</evidence>
<evidence type="ECO:0000256" key="3">
    <source>
        <dbReference type="ARBA" id="ARBA00022737"/>
    </source>
</evidence>
<organism evidence="12 13">
    <name type="scientific">Sporothrix bragantina</name>
    <dbReference type="NCBI Taxonomy" id="671064"/>
    <lineage>
        <taxon>Eukaryota</taxon>
        <taxon>Fungi</taxon>
        <taxon>Dikarya</taxon>
        <taxon>Ascomycota</taxon>
        <taxon>Pezizomycotina</taxon>
        <taxon>Sordariomycetes</taxon>
        <taxon>Sordariomycetidae</taxon>
        <taxon>Ophiostomatales</taxon>
        <taxon>Ophiostomataceae</taxon>
        <taxon>Sporothrix</taxon>
    </lineage>
</organism>
<evidence type="ECO:0000256" key="9">
    <source>
        <dbReference type="SAM" id="Phobius"/>
    </source>
</evidence>
<feature type="region of interest" description="Disordered" evidence="8">
    <location>
        <begin position="731"/>
        <end position="828"/>
    </location>
</feature>
<keyword evidence="4 7" id="KW-1133">Transmembrane helix</keyword>
<dbReference type="PANTHER" id="PTHR12064:SF97">
    <property type="entry name" value="METAL TRANSPORTER CNNM-5"/>
    <property type="match status" value="1"/>
</dbReference>
<evidence type="ECO:0000256" key="7">
    <source>
        <dbReference type="PROSITE-ProRule" id="PRU01193"/>
    </source>
</evidence>
<evidence type="ECO:0000256" key="6">
    <source>
        <dbReference type="PROSITE-ProRule" id="PRU00703"/>
    </source>
</evidence>
<dbReference type="InterPro" id="IPR044751">
    <property type="entry name" value="Ion_transp-like_CBS"/>
</dbReference>
<dbReference type="SUPFAM" id="SSF54631">
    <property type="entry name" value="CBS-domain pair"/>
    <property type="match status" value="1"/>
</dbReference>
<name>A0ABP0CQX9_9PEZI</name>
<keyword evidence="6" id="KW-0129">CBS domain</keyword>
<comment type="caution">
    <text evidence="12">The sequence shown here is derived from an EMBL/GenBank/DDBJ whole genome shotgun (WGS) entry which is preliminary data.</text>
</comment>
<evidence type="ECO:0000256" key="8">
    <source>
        <dbReference type="SAM" id="MobiDB-lite"/>
    </source>
</evidence>
<reference evidence="12 13" key="1">
    <citation type="submission" date="2024-01" db="EMBL/GenBank/DDBJ databases">
        <authorList>
            <person name="Allen C."/>
            <person name="Tagirdzhanova G."/>
        </authorList>
    </citation>
    <scope>NUCLEOTIDE SEQUENCE [LARGE SCALE GENOMIC DNA]</scope>
</reference>
<feature type="domain" description="CNNM transmembrane" evidence="11">
    <location>
        <begin position="80"/>
        <end position="265"/>
    </location>
</feature>
<sequence length="828" mass="87734">MASPLQHRHLGHDTRHSGARAFGSFGTARTLVLGLSRVIFASLPVGTVSAAPLSALDALGKRSSVFWPSEHLDQDDPDASGASAVVLYIASAVLVLLGGAFAGLTIALMGQDSIYLQVLSRDDSDPQQKNAKRVDDLLKRGKHWVLVTLLLSNVIVNETLPVVLDRCLGGGVAAVVGSTLLIVVFGEVLPQSICVRYGLQIGGIMAKPVLALMWLMAPIAWPTAKILDHALGEDHGTVYKKSGLKTLVTLHRSLGEVSERLNQDEVTIISAVLDLKEKPVSSVMTPMEDVFTMSEDTILDEKMMDMILSAGYSRIPIHEPFNPTNFVGMLLVKILITYDPDDKIRVSEFPLATLPETRPETSCLDIVNFFQEGKSHMVLVSQYPGEDHGALGVVTLEDVIEELIGESLASEFGATSSTAATKVANEDEAAVGDDDGDEPSLGQQAIPVLRALSKSNMDTRALSTSPKTTTVMMRRCSAGADGRLTKSTVPVRANIDEMWQHLRHLGPSNRANNPKNTRSTTVKIKQSHSHAGHQALLEPVSSARPESPRIDDETDDEADAGETTLLLVNGGNSSRSNSWTNSRPASQGYGTTLVVANASDADLLTRNEDVSSPTVAVDIPVIDTADTRSESETSKSSGKQKLPTSLGRGSSSVIAESAAQSSSESSPSRSTFLAAAADVHTPGSRRSIVRSGSITENVIETRGIRKVVLETTKSGDHGEETHTVLTSSYVQRHTPLSGPRSPAAHSVSAADAEDHAVTKKDLETALLAAVQSGAPAEEAASPVAPEAMPDSSQQDGAADDSETPAAANGGGGGGAKKKNRRKKRKNAK</sequence>
<feature type="region of interest" description="Disordered" evidence="8">
    <location>
        <begin position="621"/>
        <end position="669"/>
    </location>
</feature>
<evidence type="ECO:0000313" key="13">
    <source>
        <dbReference type="Proteomes" id="UP001642406"/>
    </source>
</evidence>
<proteinExistence type="predicted"/>
<feature type="compositionally biased region" description="Low complexity" evidence="8">
    <location>
        <begin position="774"/>
        <end position="796"/>
    </location>
</feature>
<feature type="compositionally biased region" description="Basic and acidic residues" evidence="8">
    <location>
        <begin position="752"/>
        <end position="763"/>
    </location>
</feature>
<keyword evidence="3" id="KW-0677">Repeat</keyword>
<dbReference type="PROSITE" id="PS51371">
    <property type="entry name" value="CBS"/>
    <property type="match status" value="1"/>
</dbReference>
<dbReference type="CDD" id="cd04590">
    <property type="entry name" value="CBS_pair_CorC_HlyC_assoc"/>
    <property type="match status" value="1"/>
</dbReference>
<evidence type="ECO:0000313" key="12">
    <source>
        <dbReference type="EMBL" id="CAK7233420.1"/>
    </source>
</evidence>
<feature type="transmembrane region" description="Helical" evidence="9">
    <location>
        <begin position="201"/>
        <end position="221"/>
    </location>
</feature>
<evidence type="ECO:0000259" key="10">
    <source>
        <dbReference type="PROSITE" id="PS51371"/>
    </source>
</evidence>
<feature type="transmembrane region" description="Helical" evidence="9">
    <location>
        <begin position="85"/>
        <end position="109"/>
    </location>
</feature>
<dbReference type="PANTHER" id="PTHR12064">
    <property type="entry name" value="METAL TRANSPORTER CNNM"/>
    <property type="match status" value="1"/>
</dbReference>
<feature type="domain" description="CBS" evidence="10">
    <location>
        <begin position="346"/>
        <end position="410"/>
    </location>
</feature>
<dbReference type="Gene3D" id="3.10.580.10">
    <property type="entry name" value="CBS-domain"/>
    <property type="match status" value="1"/>
</dbReference>
<feature type="compositionally biased region" description="Polar residues" evidence="8">
    <location>
        <begin position="634"/>
        <end position="649"/>
    </location>
</feature>
<dbReference type="InterPro" id="IPR002550">
    <property type="entry name" value="CNNM"/>
</dbReference>
<gene>
    <name evidence="12" type="primary">MAM3_2</name>
    <name evidence="12" type="ORF">SBRCBS47491_008604</name>
</gene>
<dbReference type="EMBL" id="CAWUHC010000115">
    <property type="protein sequence ID" value="CAK7233420.1"/>
    <property type="molecule type" value="Genomic_DNA"/>
</dbReference>
<comment type="subcellular location">
    <subcellularLocation>
        <location evidence="1">Membrane</location>
        <topology evidence="1">Multi-pass membrane protein</topology>
    </subcellularLocation>
</comment>
<accession>A0ABP0CQX9</accession>